<keyword evidence="1" id="KW-0560">Oxidoreductase</keyword>
<dbReference type="InterPro" id="IPR012349">
    <property type="entry name" value="Split_barrel_FMN-bd"/>
</dbReference>
<dbReference type="GeneID" id="91518707"/>
<evidence type="ECO:0000256" key="1">
    <source>
        <dbReference type="ARBA" id="ARBA00023002"/>
    </source>
</evidence>
<comment type="caution">
    <text evidence="3">The sequence shown here is derived from an EMBL/GenBank/DDBJ whole genome shotgun (WGS) entry which is preliminary data.</text>
</comment>
<protein>
    <submittedName>
        <fullName evidence="3">Oxidoreductase</fullName>
    </submittedName>
</protein>
<dbReference type="GO" id="GO:0070967">
    <property type="term" value="F:coenzyme F420 binding"/>
    <property type="evidence" value="ECO:0007669"/>
    <property type="project" value="TreeGrafter"/>
</dbReference>
<evidence type="ECO:0000259" key="2">
    <source>
        <dbReference type="Pfam" id="PF01243"/>
    </source>
</evidence>
<dbReference type="NCBIfam" id="TIGR03618">
    <property type="entry name" value="Rv1155_F420"/>
    <property type="match status" value="1"/>
</dbReference>
<evidence type="ECO:0000313" key="4">
    <source>
        <dbReference type="Proteomes" id="UP000017048"/>
    </source>
</evidence>
<accession>U5E6U0</accession>
<dbReference type="GO" id="GO:0016627">
    <property type="term" value="F:oxidoreductase activity, acting on the CH-CH group of donors"/>
    <property type="evidence" value="ECO:0007669"/>
    <property type="project" value="TreeGrafter"/>
</dbReference>
<dbReference type="Gene3D" id="2.30.110.10">
    <property type="entry name" value="Electron Transport, Fmn-binding Protein, Chain A"/>
    <property type="match status" value="1"/>
</dbReference>
<dbReference type="InterPro" id="IPR019920">
    <property type="entry name" value="F420-binding_dom_put"/>
</dbReference>
<dbReference type="InterPro" id="IPR011576">
    <property type="entry name" value="Pyridox_Oxase_N"/>
</dbReference>
<dbReference type="EMBL" id="BAFO02000005">
    <property type="protein sequence ID" value="GAD82026.1"/>
    <property type="molecule type" value="Genomic_DNA"/>
</dbReference>
<dbReference type="eggNOG" id="COG3576">
    <property type="taxonomic scope" value="Bacteria"/>
</dbReference>
<dbReference type="PANTHER" id="PTHR35176">
    <property type="entry name" value="HEME OXYGENASE HI_0854-RELATED"/>
    <property type="match status" value="1"/>
</dbReference>
<dbReference type="RefSeq" id="WP_022565617.1">
    <property type="nucleotide sequence ID" value="NZ_BAFO02000005.1"/>
</dbReference>
<name>U5E6U0_NOCAS</name>
<sequence>MPTSVGGLGFPDNLFRCDGMHPPCPALSGNVTDTAVLSDDLKSYLDEEKVYATVATLGANGHPHLTVVWIKREGDELLFSTTVDRQQAKNLVRDPRVTVMVNPPDRPFLYAEIRGTATTTPDPERALPDEMSLKYTGKPYREFNPASVHDGERVVVRVTPHRVAGRL</sequence>
<proteinExistence type="predicted"/>
<evidence type="ECO:0000313" key="3">
    <source>
        <dbReference type="EMBL" id="GAD82026.1"/>
    </source>
</evidence>
<gene>
    <name evidence="3" type="ORF">NCAST_05_04630</name>
</gene>
<dbReference type="SUPFAM" id="SSF50475">
    <property type="entry name" value="FMN-binding split barrel"/>
    <property type="match status" value="1"/>
</dbReference>
<dbReference type="Proteomes" id="UP000017048">
    <property type="component" value="Unassembled WGS sequence"/>
</dbReference>
<reference evidence="3 4" key="1">
    <citation type="journal article" date="2014" name="BMC Genomics">
        <title>Genome based analysis of type-I polyketide synthase and nonribosomal peptide synthetase gene clusters in seven strains of five representative Nocardia species.</title>
        <authorList>
            <person name="Komaki H."/>
            <person name="Ichikawa N."/>
            <person name="Hosoyama A."/>
            <person name="Takahashi-Nakaguchi A."/>
            <person name="Matsuzawa T."/>
            <person name="Suzuki K."/>
            <person name="Fujita N."/>
            <person name="Gonoi T."/>
        </authorList>
    </citation>
    <scope>NUCLEOTIDE SEQUENCE [LARGE SCALE GENOMIC DNA]</scope>
    <source>
        <strain evidence="3 4">NBRC 15531</strain>
    </source>
</reference>
<dbReference type="GO" id="GO:0005829">
    <property type="term" value="C:cytosol"/>
    <property type="evidence" value="ECO:0007669"/>
    <property type="project" value="TreeGrafter"/>
</dbReference>
<organism evidence="3 4">
    <name type="scientific">Nocardia asteroides NBRC 15531</name>
    <dbReference type="NCBI Taxonomy" id="1110697"/>
    <lineage>
        <taxon>Bacteria</taxon>
        <taxon>Bacillati</taxon>
        <taxon>Actinomycetota</taxon>
        <taxon>Actinomycetes</taxon>
        <taxon>Mycobacteriales</taxon>
        <taxon>Nocardiaceae</taxon>
        <taxon>Nocardia</taxon>
    </lineage>
</organism>
<keyword evidence="4" id="KW-1185">Reference proteome</keyword>
<feature type="domain" description="Pyridoxamine 5'-phosphate oxidase N-terminal" evidence="2">
    <location>
        <begin position="48"/>
        <end position="164"/>
    </location>
</feature>
<dbReference type="InterPro" id="IPR052019">
    <property type="entry name" value="F420H2_bilvrd_red/Heme_oxyg"/>
</dbReference>
<dbReference type="PANTHER" id="PTHR35176:SF6">
    <property type="entry name" value="HEME OXYGENASE HI_0854-RELATED"/>
    <property type="match status" value="1"/>
</dbReference>
<dbReference type="Pfam" id="PF01243">
    <property type="entry name" value="PNPOx_N"/>
    <property type="match status" value="1"/>
</dbReference>
<dbReference type="STRING" id="1824.SAMN05444423_106208"/>
<dbReference type="AlphaFoldDB" id="U5E6U0"/>